<dbReference type="GO" id="GO:0008408">
    <property type="term" value="F:3'-5' exonuclease activity"/>
    <property type="evidence" value="ECO:0007669"/>
    <property type="project" value="InterPro"/>
</dbReference>
<keyword evidence="3" id="KW-0479">Metal-binding</keyword>
<evidence type="ECO:0000256" key="3">
    <source>
        <dbReference type="ARBA" id="ARBA00022723"/>
    </source>
</evidence>
<evidence type="ECO:0000256" key="9">
    <source>
        <dbReference type="ARBA" id="ARBA00042761"/>
    </source>
</evidence>
<dbReference type="InterPro" id="IPR002562">
    <property type="entry name" value="3'-5'_exonuclease_dom"/>
</dbReference>
<evidence type="ECO:0000259" key="11">
    <source>
        <dbReference type="Pfam" id="PF01612"/>
    </source>
</evidence>
<keyword evidence="7" id="KW-0539">Nucleus</keyword>
<feature type="region of interest" description="Disordered" evidence="10">
    <location>
        <begin position="1"/>
        <end position="74"/>
    </location>
</feature>
<feature type="compositionally biased region" description="Basic residues" evidence="10">
    <location>
        <begin position="1"/>
        <end position="11"/>
    </location>
</feature>
<evidence type="ECO:0000313" key="14">
    <source>
        <dbReference type="Proteomes" id="UP001221757"/>
    </source>
</evidence>
<evidence type="ECO:0000256" key="10">
    <source>
        <dbReference type="SAM" id="MobiDB-lite"/>
    </source>
</evidence>
<dbReference type="Pfam" id="PF20499">
    <property type="entry name" value="DUF6729"/>
    <property type="match status" value="1"/>
</dbReference>
<dbReference type="Gene3D" id="3.30.420.10">
    <property type="entry name" value="Ribonuclease H-like superfamily/Ribonuclease H"/>
    <property type="match status" value="1"/>
</dbReference>
<feature type="compositionally biased region" description="Polar residues" evidence="10">
    <location>
        <begin position="1324"/>
        <end position="1340"/>
    </location>
</feature>
<evidence type="ECO:0000313" key="13">
    <source>
        <dbReference type="EMBL" id="KAJ7667374.1"/>
    </source>
</evidence>
<evidence type="ECO:0000256" key="5">
    <source>
        <dbReference type="ARBA" id="ARBA00022839"/>
    </source>
</evidence>
<feature type="domain" description="3'-5' exonuclease" evidence="11">
    <location>
        <begin position="560"/>
        <end position="714"/>
    </location>
</feature>
<dbReference type="InterPro" id="IPR018247">
    <property type="entry name" value="EF_Hand_1_Ca_BS"/>
</dbReference>
<evidence type="ECO:0000256" key="4">
    <source>
        <dbReference type="ARBA" id="ARBA00022801"/>
    </source>
</evidence>
<evidence type="ECO:0000256" key="1">
    <source>
        <dbReference type="ARBA" id="ARBA00004123"/>
    </source>
</evidence>
<feature type="region of interest" description="Disordered" evidence="10">
    <location>
        <begin position="121"/>
        <end position="158"/>
    </location>
</feature>
<dbReference type="GO" id="GO:0046872">
    <property type="term" value="F:metal ion binding"/>
    <property type="evidence" value="ECO:0007669"/>
    <property type="project" value="UniProtKB-KW"/>
</dbReference>
<dbReference type="InterPro" id="IPR012337">
    <property type="entry name" value="RNaseH-like_sf"/>
</dbReference>
<dbReference type="EMBL" id="JARKIE010000201">
    <property type="protein sequence ID" value="KAJ7667374.1"/>
    <property type="molecule type" value="Genomic_DNA"/>
</dbReference>
<feature type="compositionally biased region" description="Polar residues" evidence="10">
    <location>
        <begin position="1348"/>
        <end position="1358"/>
    </location>
</feature>
<dbReference type="PROSITE" id="PS00018">
    <property type="entry name" value="EF_HAND_1"/>
    <property type="match status" value="1"/>
</dbReference>
<dbReference type="InterPro" id="IPR051132">
    <property type="entry name" value="3-5_Exonuclease_domain"/>
</dbReference>
<keyword evidence="14" id="KW-1185">Reference proteome</keyword>
<feature type="compositionally biased region" description="Acidic residues" evidence="10">
    <location>
        <begin position="54"/>
        <end position="67"/>
    </location>
</feature>
<evidence type="ECO:0000256" key="8">
    <source>
        <dbReference type="ARBA" id="ARBA00040531"/>
    </source>
</evidence>
<reference evidence="13" key="1">
    <citation type="submission" date="2023-03" db="EMBL/GenBank/DDBJ databases">
        <title>Massive genome expansion in bonnet fungi (Mycena s.s.) driven by repeated elements and novel gene families across ecological guilds.</title>
        <authorList>
            <consortium name="Lawrence Berkeley National Laboratory"/>
            <person name="Harder C.B."/>
            <person name="Miyauchi S."/>
            <person name="Viragh M."/>
            <person name="Kuo A."/>
            <person name="Thoen E."/>
            <person name="Andreopoulos B."/>
            <person name="Lu D."/>
            <person name="Skrede I."/>
            <person name="Drula E."/>
            <person name="Henrissat B."/>
            <person name="Morin E."/>
            <person name="Kohler A."/>
            <person name="Barry K."/>
            <person name="LaButti K."/>
            <person name="Morin E."/>
            <person name="Salamov A."/>
            <person name="Lipzen A."/>
            <person name="Mereny Z."/>
            <person name="Hegedus B."/>
            <person name="Baldrian P."/>
            <person name="Stursova M."/>
            <person name="Weitz H."/>
            <person name="Taylor A."/>
            <person name="Grigoriev I.V."/>
            <person name="Nagy L.G."/>
            <person name="Martin F."/>
            <person name="Kauserud H."/>
        </authorList>
    </citation>
    <scope>NUCLEOTIDE SEQUENCE</scope>
    <source>
        <strain evidence="13">CBHHK067</strain>
    </source>
</reference>
<comment type="subcellular location">
    <subcellularLocation>
        <location evidence="1">Nucleus</location>
    </subcellularLocation>
</comment>
<sequence length="1358" mass="152073">MDVPRMRGRPKGSKDGPSPPGAPKRGRPSTKTNPNVNPESSTVSLHSKGGPADFDADDEYDFDDDGNVDVHEWETLDQNIQEVYSSTRTTTPEPPANNPSFQQLRAAARHSQKRPFFTQSAHFSLNGDDDSDPDLESQDDGDENPETENNHPAAGSSWFRQPKYMPDWLYRYFHKFIRPMITQKDNRGFLLKPSVFTSVLPSFWVHPPEPTFALSEYKFDPSLIYRPRVFLWLPHFFVEQLSCPNCGHKLEKNGALTPRRIVDVDSNFYLVSWAYYCRNSCKSHYHGWSKKLIDSLPPYLQLAFPAILSQQSGVSRNVMNPLRVGNQHKMGPSGVRSLLLESHTLRFNTLQAQYLEAVIEMVRCRQIGQTAQLQTNLDSFLTEKIPDFGDFGDSNGYSGFVPIERYLASMLTRPSKRTSLMQINILRAKINKHIASVDGKSIFGALWTCMDSRGIRAQALTLTKSHEERIGPLKGIAKSVKLYGFDNPLVVFTDDPMKDKRLIYDAFPSLAKNLAPPPSPRGLEPFEIPESVRIQEVLSAELADNIFSSFTELLDSDAATHICISLEAEWNVSRTTGVSILQIAPHAEDTIFIVPVHRFKSLPTSLLRLLISDRVFKIGSHIKADLTRLQKQFSQLKNETSFNVIDLKEYSIQRGVIGRKDAGGLDTLVEKVLGKYLSKDPEIRRCEEWEAKKLHPDLQKYAALDVFASRMVFEQVTHIAPLDRVQHNTAAGTRVALLIQEGGEIAAYGKISAVQTSSFGGMAAVLHLLPQAADSSSRRTKAGSYTLGQLNELAGHFEPTFSVVSPVHLLKFDHRHSSERCRQNGDSVPALTGSTLAHSPELHSLTQHDSNESDQETDTENILHREEQPNEDIHIGMLEAHAAVVKGKRREPDAPADLLPLAYGDVDANIVATLRKIVDSESTSVPDAELTRIKKDIWHAFHMLALKDHPLRASFCVALRDHTAIISCDGILPHHFGISFEVSMLSRHPDYIKRRTPRYVPPPRSVIVPAIEHIFNSYGNALDAQSGSPLFSEKTWQKANAVLELARQGYLSDIQGVPMYEKAGVDNHGLQKYDCKRGSNKVEGGPHGDIYRKFGALNAGPRLTVNCLTDHRVWYNLQAYAKHVHRAESYSEWLNPDLYERATEKFGICPIPDSLRLRLHMEPYNDQTAARFKLKSSDDWLRRRPAVALPIIPPSIREAREYFFKKIRLFATDAARDGKHTVDYLAFAQEWNKTADGKTRHYITTEVLIAYTKSWKKAKQYSRIAGADFKTARESVQPSKGVLDPSENGVIPHSISTDLAMSRPRDIFETMPDAGDFDYAPSEPVSSAAATGQPNSSHEGSSGALGCNFTTTNQGSDL</sequence>
<dbReference type="Pfam" id="PF01612">
    <property type="entry name" value="DNA_pol_A_exo1"/>
    <property type="match status" value="1"/>
</dbReference>
<evidence type="ECO:0000256" key="6">
    <source>
        <dbReference type="ARBA" id="ARBA00022842"/>
    </source>
</evidence>
<proteinExistence type="predicted"/>
<feature type="compositionally biased region" description="Acidic residues" evidence="10">
    <location>
        <begin position="127"/>
        <end position="146"/>
    </location>
</feature>
<dbReference type="Proteomes" id="UP001221757">
    <property type="component" value="Unassembled WGS sequence"/>
</dbReference>
<dbReference type="GO" id="GO:0005634">
    <property type="term" value="C:nucleus"/>
    <property type="evidence" value="ECO:0007669"/>
    <property type="project" value="UniProtKB-SubCell"/>
</dbReference>
<accession>A0AAD7G7N1</accession>
<organism evidence="13 14">
    <name type="scientific">Mycena rosella</name>
    <name type="common">Pink bonnet</name>
    <name type="synonym">Agaricus rosellus</name>
    <dbReference type="NCBI Taxonomy" id="1033263"/>
    <lineage>
        <taxon>Eukaryota</taxon>
        <taxon>Fungi</taxon>
        <taxon>Dikarya</taxon>
        <taxon>Basidiomycota</taxon>
        <taxon>Agaricomycotina</taxon>
        <taxon>Agaricomycetes</taxon>
        <taxon>Agaricomycetidae</taxon>
        <taxon>Agaricales</taxon>
        <taxon>Marasmiineae</taxon>
        <taxon>Mycenaceae</taxon>
        <taxon>Mycena</taxon>
    </lineage>
</organism>
<gene>
    <name evidence="13" type="ORF">B0H17DRAFT_1142779</name>
</gene>
<dbReference type="InterPro" id="IPR036397">
    <property type="entry name" value="RNaseH_sf"/>
</dbReference>
<dbReference type="PANTHER" id="PTHR13620">
    <property type="entry name" value="3-5 EXONUCLEASE"/>
    <property type="match status" value="1"/>
</dbReference>
<keyword evidence="5" id="KW-0269">Exonuclease</keyword>
<protein>
    <recommendedName>
        <fullName evidence="8">3'-5' exonuclease</fullName>
    </recommendedName>
    <alternativeName>
        <fullName evidence="9">Werner Syndrome-like exonuclease</fullName>
    </alternativeName>
</protein>
<evidence type="ECO:0000259" key="12">
    <source>
        <dbReference type="Pfam" id="PF20499"/>
    </source>
</evidence>
<keyword evidence="6" id="KW-0460">Magnesium</keyword>
<feature type="compositionally biased region" description="Polar residues" evidence="10">
    <location>
        <begin position="29"/>
        <end position="45"/>
    </location>
</feature>
<feature type="domain" description="DUF6729" evidence="12">
    <location>
        <begin position="196"/>
        <end position="366"/>
    </location>
</feature>
<dbReference type="PANTHER" id="PTHR13620:SF109">
    <property type="entry name" value="3'-5' EXONUCLEASE"/>
    <property type="match status" value="1"/>
</dbReference>
<feature type="region of interest" description="Disordered" evidence="10">
    <location>
        <begin position="1310"/>
        <end position="1358"/>
    </location>
</feature>
<keyword evidence="4" id="KW-0378">Hydrolase</keyword>
<dbReference type="GO" id="GO:0003676">
    <property type="term" value="F:nucleic acid binding"/>
    <property type="evidence" value="ECO:0007669"/>
    <property type="project" value="InterPro"/>
</dbReference>
<name>A0AAD7G7N1_MYCRO</name>
<dbReference type="GO" id="GO:0006139">
    <property type="term" value="P:nucleobase-containing compound metabolic process"/>
    <property type="evidence" value="ECO:0007669"/>
    <property type="project" value="InterPro"/>
</dbReference>
<comment type="caution">
    <text evidence="13">The sequence shown here is derived from an EMBL/GenBank/DDBJ whole genome shotgun (WGS) entry which is preliminary data.</text>
</comment>
<keyword evidence="2" id="KW-0540">Nuclease</keyword>
<dbReference type="InterPro" id="IPR046616">
    <property type="entry name" value="DUF6729"/>
</dbReference>
<evidence type="ECO:0000256" key="7">
    <source>
        <dbReference type="ARBA" id="ARBA00023242"/>
    </source>
</evidence>
<dbReference type="SUPFAM" id="SSF53098">
    <property type="entry name" value="Ribonuclease H-like"/>
    <property type="match status" value="1"/>
</dbReference>
<evidence type="ECO:0000256" key="2">
    <source>
        <dbReference type="ARBA" id="ARBA00022722"/>
    </source>
</evidence>